<organism evidence="2 3">
    <name type="scientific">Symbiodinium necroappetens</name>
    <dbReference type="NCBI Taxonomy" id="1628268"/>
    <lineage>
        <taxon>Eukaryota</taxon>
        <taxon>Sar</taxon>
        <taxon>Alveolata</taxon>
        <taxon>Dinophyceae</taxon>
        <taxon>Suessiales</taxon>
        <taxon>Symbiodiniaceae</taxon>
        <taxon>Symbiodinium</taxon>
    </lineage>
</organism>
<dbReference type="SUPFAM" id="SSF52540">
    <property type="entry name" value="P-loop containing nucleoside triphosphate hydrolases"/>
    <property type="match status" value="1"/>
</dbReference>
<feature type="region of interest" description="Disordered" evidence="1">
    <location>
        <begin position="2087"/>
        <end position="2117"/>
    </location>
</feature>
<feature type="region of interest" description="Disordered" evidence="1">
    <location>
        <begin position="2483"/>
        <end position="2508"/>
    </location>
</feature>
<gene>
    <name evidence="2" type="primary">PAT23</name>
    <name evidence="2" type="ORF">SNEC2469_LOCUS15156</name>
</gene>
<accession>A0A812TBV6</accession>
<sequence length="3235" mass="357709">MQAALRQQPCLTYFASMDLLNRLDKMGKTLMEALRQHWSRLLHLPGSSLASGGNGSAVLQEAKEILVQLLLAGRGDCLAAVLPAGHLAQFCELVKVTKLSLELLAVERFCFEASLEKIATAKHSTVTFILVEVTGQISALQLSELVRAASGSARLVFSWFPGLLPKLALTRSLGEVLLPQSLREADLSSRSAPTPYRDTFALGHATLQCCRTLPAQPLLLSPLAGMKLPNGPSSSRNGDKALHIDWERNLAEAHAFLKSAHAWTDEERRWRTVATAKPRTHDALLLLVTADEALVQRHYAGQAESVQCFHLNHTDRQGMAPLEALLGRREASTASKQVTIVLFGVGFVTPSKLEDLVARAYIAGIRAILVAPEPLAFLRCIRRSPEGGSWFLCPPASERDVAAAHLPDRMAHNALRSLRMVLGHARLASTPPAALVEAFQARDPIACGREMAALPAPEGRRQILQTSVAADLAAGIIETLTSTGKASAAFDARSLAFAVGCLTASFVTRADKLGLDQGVWDVSFPDFRARLPICRFLDQASQFSGVIPHQASVVEAWCRYLDLVGCEAPMERACPLPAGPITWPSKEPKTHFLLSQWEIASNTHSAGLEDMLEQATAHLTMPKDSGQAEAAYFGLGSIHQSEDPEEVLERHCLQGHEMDWGAFSDSWHTALDIKPSLFLQLAGLGVDTLRLFLCLPPARAIELGLTYLITSGGKGATPQAKLAISVTENLIRDLKCTASLLTALSQKESGGAGGASELSPRMAALKWLLLTVISPQAGQAPDLGFCHMTEHALQQLVQSNVMLCPRGRSDLLIRVASMLICFDMDVLSSQHEIKRFLLDTDMPLASLLPSTSARVGRAVVSLLFCPDHAEQIKHGELGVSLIRSFETMLGYNVMDWVPLDVLGEPHRLTAAAHAAILEHAPDLDSVRAIVTKPLLAATSKLMILQGAVAADRFLCDVLENLPPSLDTLTLAILKILASEDKQIKPTVDSLSGSLRSTGLLASSKNPFLPALFSALQSRSLGNYLAMVASHKSMDPGRPLLLGLDSSPELLDIYIQYFRSVTPKGEIGPGSVESVLGIHNVMLDDASCASLFTRLASGEAREAHQSDLVLMWYCWARSPDKQLPFWALPSFKSGPLCIASLNGSGLPFVERCRPMRFGLSVLAKFLVAPETLPLGVYNTLAEKASWVHAEEQTSSAIKVQTLLLGQEDQEEYPPYCIRWHARALPTSLKKQLLRQCSGSVAPLLDTSLHDFYPRVNSGMGEANLRFNLGLLLALRFGNPDLQVYFDHGADIQRQFLAGCILCWCKAAGFSFPELLGCVKAENQEDFRSLWQEIHEAYSRTGPASLRRMYVRGPLPTDIDVRWIDDGGKDVPILARTRDSAVLTAQWCNMLLLHFKLTHPEPFKPQDFVVSEGDRLQAGPRLQSALASISEAVGAALRIELFSDVANPSLVVPLGEGKYDTLRLVTRITVLADFVFLLRSSTVGAETSSKIGQFFGCMVGALASGDALADTHLAALFDAFFLLHGLTSENEGIEVEALAKAYQVHNLPVSAQTLKEVEWLHENYYGRRDKATGSVKCRLQRFSTVCDHITSIRSLPLQKVAFQRHFAKTQFVGELLADDSDASPPYLRHSKLQLLCTLSVGGRGHAGHGHEAENVEDLRADWADSQEAAQDQDATFFVEVGGDCGRMAGTTTSRSYGQWDLPDLASLHAADWKEKCPVISATDVIEIVSKPSLYLHAALRIRPGLEPVLWHSPKSPGFYRLSTKCPPMPARPEDGEEEGLSVWKAFSTNAEAWQFIDRAHSPVLALDGWYLRKAEDNASWVIVFPTIRDPSEPPLGLGDLQLRPRRHLLWPLCHSHKLVNLNFSSEALLVVQLLVVVAWEMNGQETAGSHGGSKASFHADGAKTERVETVLASLSSLSNEVEHLVSVQDFPESDEGLVSKVRQLMSYQQNERSLSEVLLRILWKMKSQQRDDLGALIREESLRRWATVQVPFVEKADPQPLSSLGRVLQRLLVPIASKAGIFGSPLTTQAWTQLELVLEACYRGEHLPQERCLAKHIHVTKSGFAKRGVAILQSIYHAQLDCRQPPTVQHFSDSEDEAIPESKQAPRAPRAAIQSDPPKRSFVSEAQMDKVYVDTQMDRDPAGGKLFDRRVGFGRPLSSRHGVITFYDEDLPLYYVPIDRQRLKVSYTSSEGLSLGYLIHKNVLAELLEDASKCRSPDGADGGLQLVRSLRMKFLPWIADVLRSPLPCDTKTWILRCCERMGLVAVAPYQERDHVNLAIMAFCLCRCCPAGSDAALFLRNVLMNAWHVPDEVKRFVERKSDVYGIYVVKMGTLQRMRDLGLRVAVRDFEREVWQRSLDNSAMYLDIIAQFSDYCCFTYVKGLSKVDDILLKWLAEYTRLHPWRFVYLEGVDTSFNFPENRDRCSFRFAPPNPLHSVRTMEDLKQSDVAQLRPSHTAPYPVQLQPPPEDLQEPRRLLSFFAKSLGPDSSTGSMAGDEQHQRTMFSPSPPSSSYSADFRSDLEDLLFSPLPCLVLLVSAPGAGKTHHMATLRGRLEEEMQFDIHEFDGSSDILVTTALAEVLQRTMTSQNSMQSQKLLILDEYHMLSDEHKDELFEWVRSKLGQELRVVLIANRSDSKDRERLQQLQPASASSQVRVALLQTRLSRQRIEQVMESRGNSDQWRPSICNWLVASRLLFGEESVSLRLCDGLEAILRNPDPRSILVELLLHRVPTVSRTSAYEFVDAYLQHEGLRRRASATSLVGFCFRVAMLDVMSDEACSFVEFLSQTPKAHEAPPAVRLLAWATYVMNSKNKWDVNGLTSSWAKRHLFVDQVNFPFELGEDALGWPTNTGPTFSWAGDPSSLRDLVDAVRRGHSVDWADVHRKVWSVDHIKDSELFAQLLSLSRNPGMILQQVMPSNLCNLLRLSNTAAPTAVQLARIILQHAPADNVSSQVDRPRCISLWTLVLHDQKQDLNCLDMLHLAGGPAALLDALLWARDWATERRSTAPMQVRTRLLQQLLAMLSCCSWNHVQTQDTKASAQPTSLPLQQLVLLWTGGFGCLLCAASVAQEMVWKTRQLEAGAAMSADYLAHGEVPPALPQARLLQVLERVADVQADWPVEVRLLWRVLHCRSNAREVNRLWVRAPHMMQDLSSKADIARPVHELCIPGILSAPGTFCRTLQRSLLCNNCQVPPGISATTFVAACADALNEMRNADQLSLVQVEGAGKADIYRMVKEEMAS</sequence>
<dbReference type="EMBL" id="CAJNJA010024585">
    <property type="protein sequence ID" value="CAE7528509.1"/>
    <property type="molecule type" value="Genomic_DNA"/>
</dbReference>
<evidence type="ECO:0000313" key="2">
    <source>
        <dbReference type="EMBL" id="CAE7528509.1"/>
    </source>
</evidence>
<keyword evidence="3" id="KW-1185">Reference proteome</keyword>
<comment type="caution">
    <text evidence="2">The sequence shown here is derived from an EMBL/GenBank/DDBJ whole genome shotgun (WGS) entry which is preliminary data.</text>
</comment>
<dbReference type="OrthoDB" id="417798at2759"/>
<name>A0A812TBV6_9DINO</name>
<evidence type="ECO:0000313" key="3">
    <source>
        <dbReference type="Proteomes" id="UP000601435"/>
    </source>
</evidence>
<reference evidence="2" key="1">
    <citation type="submission" date="2021-02" db="EMBL/GenBank/DDBJ databases">
        <authorList>
            <person name="Dougan E. K."/>
            <person name="Rhodes N."/>
            <person name="Thang M."/>
            <person name="Chan C."/>
        </authorList>
    </citation>
    <scope>NUCLEOTIDE SEQUENCE</scope>
</reference>
<evidence type="ECO:0000256" key="1">
    <source>
        <dbReference type="SAM" id="MobiDB-lite"/>
    </source>
</evidence>
<dbReference type="Gene3D" id="3.40.50.300">
    <property type="entry name" value="P-loop containing nucleotide triphosphate hydrolases"/>
    <property type="match status" value="1"/>
</dbReference>
<proteinExistence type="predicted"/>
<protein>
    <submittedName>
        <fullName evidence="2">PAT23 protein</fullName>
    </submittedName>
</protein>
<dbReference type="Proteomes" id="UP000601435">
    <property type="component" value="Unassembled WGS sequence"/>
</dbReference>
<dbReference type="InterPro" id="IPR027417">
    <property type="entry name" value="P-loop_NTPase"/>
</dbReference>